<accession>A0A0A7GHN1</accession>
<evidence type="ECO:0000313" key="2">
    <source>
        <dbReference type="Proteomes" id="UP000030624"/>
    </source>
</evidence>
<dbReference type="HOGENOM" id="CLU_165228_0_0_2"/>
<dbReference type="KEGG" id="gac:GACE_1428"/>
<dbReference type="eggNOG" id="arCOG13286">
    <property type="taxonomic scope" value="Archaea"/>
</dbReference>
<gene>
    <name evidence="1" type="ORF">GACE_1428</name>
</gene>
<organism evidence="1 2">
    <name type="scientific">Geoglobus acetivorans</name>
    <dbReference type="NCBI Taxonomy" id="565033"/>
    <lineage>
        <taxon>Archaea</taxon>
        <taxon>Methanobacteriati</taxon>
        <taxon>Methanobacteriota</taxon>
        <taxon>Archaeoglobi</taxon>
        <taxon>Archaeoglobales</taxon>
        <taxon>Archaeoglobaceae</taxon>
        <taxon>Geoglobus</taxon>
    </lineage>
</organism>
<proteinExistence type="predicted"/>
<dbReference type="GeneID" id="24798013"/>
<evidence type="ECO:0000313" key="1">
    <source>
        <dbReference type="EMBL" id="AIY90467.1"/>
    </source>
</evidence>
<dbReference type="EMBL" id="CP009552">
    <property type="protein sequence ID" value="AIY90467.1"/>
    <property type="molecule type" value="Genomic_DNA"/>
</dbReference>
<dbReference type="STRING" id="565033.GACE_1428"/>
<dbReference type="Proteomes" id="UP000030624">
    <property type="component" value="Chromosome"/>
</dbReference>
<name>A0A0A7GHN1_GEOAI</name>
<dbReference type="AlphaFoldDB" id="A0A0A7GHN1"/>
<sequence length="110" mass="12903">MSRIKLKENDKIEQLRRFIAYRLSAKHGFGTLVFDPHGDSLIFILDIAEREFGRGARDELFEFLAPYHKMRVLKTLQQEGVKQKLWMAATDLADREDLNELFEGEVVDFE</sequence>
<reference evidence="1 2" key="1">
    <citation type="journal article" date="2015" name="Appl. Environ. Microbiol.">
        <title>The Geoglobus acetivorans genome: Fe(III) reduction, acetate utilization, autotrophic growth, and degradation of aromatic compounds in a hyperthermophilic archaeon.</title>
        <authorList>
            <person name="Mardanov A.V."/>
            <person name="Slododkina G.B."/>
            <person name="Slobodkin A.I."/>
            <person name="Beletsky A.V."/>
            <person name="Gavrilov S.N."/>
            <person name="Kublanov I.V."/>
            <person name="Bonch-Osmolovskaya E.A."/>
            <person name="Skryabin K.G."/>
            <person name="Ravin N.V."/>
        </authorList>
    </citation>
    <scope>NUCLEOTIDE SEQUENCE [LARGE SCALE GENOMIC DNA]</scope>
    <source>
        <strain evidence="1 2">SBH6</strain>
    </source>
</reference>
<dbReference type="RefSeq" id="WP_048092283.1">
    <property type="nucleotide sequence ID" value="NZ_CP009552.1"/>
</dbReference>
<protein>
    <submittedName>
        <fullName evidence="1">Uncharacterized protein</fullName>
    </submittedName>
</protein>